<evidence type="ECO:0000313" key="8">
    <source>
        <dbReference type="Proteomes" id="UP001589693"/>
    </source>
</evidence>
<evidence type="ECO:0000256" key="6">
    <source>
        <dbReference type="SAM" id="Phobius"/>
    </source>
</evidence>
<keyword evidence="3 6" id="KW-0812">Transmembrane</keyword>
<feature type="transmembrane region" description="Helical" evidence="6">
    <location>
        <begin position="319"/>
        <end position="339"/>
    </location>
</feature>
<evidence type="ECO:0000256" key="3">
    <source>
        <dbReference type="ARBA" id="ARBA00022692"/>
    </source>
</evidence>
<evidence type="ECO:0000313" key="7">
    <source>
        <dbReference type="EMBL" id="MFB9906392.1"/>
    </source>
</evidence>
<comment type="caution">
    <text evidence="7">The sequence shown here is derived from an EMBL/GenBank/DDBJ whole genome shotgun (WGS) entry which is preliminary data.</text>
</comment>
<feature type="transmembrane region" description="Helical" evidence="6">
    <location>
        <begin position="296"/>
        <end position="313"/>
    </location>
</feature>
<feature type="transmembrane region" description="Helical" evidence="6">
    <location>
        <begin position="49"/>
        <end position="68"/>
    </location>
</feature>
<evidence type="ECO:0000256" key="2">
    <source>
        <dbReference type="ARBA" id="ARBA00022475"/>
    </source>
</evidence>
<feature type="transmembrane region" description="Helical" evidence="6">
    <location>
        <begin position="264"/>
        <end position="284"/>
    </location>
</feature>
<feature type="transmembrane region" description="Helical" evidence="6">
    <location>
        <begin position="360"/>
        <end position="380"/>
    </location>
</feature>
<protein>
    <submittedName>
        <fullName evidence="7">MFS transporter</fullName>
    </submittedName>
</protein>
<proteinExistence type="predicted"/>
<dbReference type="CDD" id="cd06173">
    <property type="entry name" value="MFS_MefA_like"/>
    <property type="match status" value="1"/>
</dbReference>
<dbReference type="InterPro" id="IPR036259">
    <property type="entry name" value="MFS_trans_sf"/>
</dbReference>
<feature type="transmembrane region" description="Helical" evidence="6">
    <location>
        <begin position="106"/>
        <end position="130"/>
    </location>
</feature>
<keyword evidence="4 6" id="KW-1133">Transmembrane helix</keyword>
<feature type="transmembrane region" description="Helical" evidence="6">
    <location>
        <begin position="80"/>
        <end position="100"/>
    </location>
</feature>
<name>A0ABV5ZZR0_9PSEU</name>
<dbReference type="PANTHER" id="PTHR23513:SF11">
    <property type="entry name" value="STAPHYLOFERRIN A TRANSPORTER"/>
    <property type="match status" value="1"/>
</dbReference>
<dbReference type="EMBL" id="JBHLZU010000018">
    <property type="protein sequence ID" value="MFB9906392.1"/>
    <property type="molecule type" value="Genomic_DNA"/>
</dbReference>
<gene>
    <name evidence="7" type="ORF">ACFFQA_20870</name>
</gene>
<dbReference type="Gene3D" id="1.20.1250.20">
    <property type="entry name" value="MFS general substrate transporter like domains"/>
    <property type="match status" value="1"/>
</dbReference>
<feature type="transmembrane region" description="Helical" evidence="6">
    <location>
        <begin position="172"/>
        <end position="193"/>
    </location>
</feature>
<feature type="transmembrane region" description="Helical" evidence="6">
    <location>
        <begin position="230"/>
        <end position="252"/>
    </location>
</feature>
<dbReference type="SUPFAM" id="SSF103473">
    <property type="entry name" value="MFS general substrate transporter"/>
    <property type="match status" value="1"/>
</dbReference>
<comment type="subcellular location">
    <subcellularLocation>
        <location evidence="1">Cell membrane</location>
        <topology evidence="1">Multi-pass membrane protein</topology>
    </subcellularLocation>
</comment>
<keyword evidence="2" id="KW-1003">Cell membrane</keyword>
<feature type="transmembrane region" description="Helical" evidence="6">
    <location>
        <begin position="386"/>
        <end position="403"/>
    </location>
</feature>
<evidence type="ECO:0000256" key="4">
    <source>
        <dbReference type="ARBA" id="ARBA00022989"/>
    </source>
</evidence>
<feature type="transmembrane region" description="Helical" evidence="6">
    <location>
        <begin position="142"/>
        <end position="166"/>
    </location>
</feature>
<keyword evidence="5 6" id="KW-0472">Membrane</keyword>
<dbReference type="PANTHER" id="PTHR23513">
    <property type="entry name" value="INTEGRAL MEMBRANE EFFLUX PROTEIN-RELATED"/>
    <property type="match status" value="1"/>
</dbReference>
<sequence>MRLVSAEHLRQDPDFRRYLLARAISVAGTLVSVVALPVLVYQLTGSPGWTSAVAATEALPYLLFGLFAGAFADRLDRRRLMVWADVVSGVLLASVPLAWATGTLTAPHVLVVAFVTQTMFVLFDAANFGALPTLVGRERTTAAFSAVFGTTTVVELAVPPLAALAVTMWAPAPLIALDALTYAASAMLIRAIVRPLSTSDRGRPRSANDVLADVRGGLVFLWQNKTVRTLTLVGATHSAVGGAWIAMQLPWADRVLGVAPSGDARLAVLLSCWAVGGLVASRLVPRLTKALGAARLALFALPASLGAGLVVIATSHWVVAVFAITLWGMAYTTVVINAITYRQQVTPDELQGRVNTTARMLAWGVGHPVGAALAGAVAVWTDPRVGLASAVAVLAVGVVAAWCSPLRAEARDRAPAVA</sequence>
<evidence type="ECO:0000256" key="5">
    <source>
        <dbReference type="ARBA" id="ARBA00023136"/>
    </source>
</evidence>
<evidence type="ECO:0000256" key="1">
    <source>
        <dbReference type="ARBA" id="ARBA00004651"/>
    </source>
</evidence>
<dbReference type="Proteomes" id="UP001589693">
    <property type="component" value="Unassembled WGS sequence"/>
</dbReference>
<dbReference type="Pfam" id="PF07690">
    <property type="entry name" value="MFS_1"/>
    <property type="match status" value="1"/>
</dbReference>
<reference evidence="7 8" key="1">
    <citation type="submission" date="2024-09" db="EMBL/GenBank/DDBJ databases">
        <authorList>
            <person name="Sun Q."/>
            <person name="Mori K."/>
        </authorList>
    </citation>
    <scope>NUCLEOTIDE SEQUENCE [LARGE SCALE GENOMIC DNA]</scope>
    <source>
        <strain evidence="7 8">TBRC 7907</strain>
    </source>
</reference>
<organism evidence="7 8">
    <name type="scientific">Allokutzneria oryzae</name>
    <dbReference type="NCBI Taxonomy" id="1378989"/>
    <lineage>
        <taxon>Bacteria</taxon>
        <taxon>Bacillati</taxon>
        <taxon>Actinomycetota</taxon>
        <taxon>Actinomycetes</taxon>
        <taxon>Pseudonocardiales</taxon>
        <taxon>Pseudonocardiaceae</taxon>
        <taxon>Allokutzneria</taxon>
    </lineage>
</organism>
<keyword evidence="8" id="KW-1185">Reference proteome</keyword>
<dbReference type="RefSeq" id="WP_377854625.1">
    <property type="nucleotide sequence ID" value="NZ_JBHLZU010000018.1"/>
</dbReference>
<dbReference type="InterPro" id="IPR011701">
    <property type="entry name" value="MFS"/>
</dbReference>
<feature type="transmembrane region" description="Helical" evidence="6">
    <location>
        <begin position="20"/>
        <end position="43"/>
    </location>
</feature>
<accession>A0ABV5ZZR0</accession>